<name>A0ACB8QV85_9AGAM</name>
<organism evidence="1 2">
    <name type="scientific">Vararia minispora EC-137</name>
    <dbReference type="NCBI Taxonomy" id="1314806"/>
    <lineage>
        <taxon>Eukaryota</taxon>
        <taxon>Fungi</taxon>
        <taxon>Dikarya</taxon>
        <taxon>Basidiomycota</taxon>
        <taxon>Agaricomycotina</taxon>
        <taxon>Agaricomycetes</taxon>
        <taxon>Russulales</taxon>
        <taxon>Lachnocladiaceae</taxon>
        <taxon>Vararia</taxon>
    </lineage>
</organism>
<proteinExistence type="predicted"/>
<accession>A0ACB8QV85</accession>
<gene>
    <name evidence="1" type="ORF">K488DRAFT_82804</name>
</gene>
<evidence type="ECO:0000313" key="2">
    <source>
        <dbReference type="Proteomes" id="UP000814128"/>
    </source>
</evidence>
<dbReference type="Proteomes" id="UP000814128">
    <property type="component" value="Unassembled WGS sequence"/>
</dbReference>
<evidence type="ECO:0000313" key="1">
    <source>
        <dbReference type="EMBL" id="KAI0035771.1"/>
    </source>
</evidence>
<dbReference type="EMBL" id="MU273480">
    <property type="protein sequence ID" value="KAI0035771.1"/>
    <property type="molecule type" value="Genomic_DNA"/>
</dbReference>
<comment type="caution">
    <text evidence="1">The sequence shown here is derived from an EMBL/GenBank/DDBJ whole genome shotgun (WGS) entry which is preliminary data.</text>
</comment>
<reference evidence="1" key="1">
    <citation type="submission" date="2021-02" db="EMBL/GenBank/DDBJ databases">
        <authorList>
            <consortium name="DOE Joint Genome Institute"/>
            <person name="Ahrendt S."/>
            <person name="Looney B.P."/>
            <person name="Miyauchi S."/>
            <person name="Morin E."/>
            <person name="Drula E."/>
            <person name="Courty P.E."/>
            <person name="Chicoki N."/>
            <person name="Fauchery L."/>
            <person name="Kohler A."/>
            <person name="Kuo A."/>
            <person name="Labutti K."/>
            <person name="Pangilinan J."/>
            <person name="Lipzen A."/>
            <person name="Riley R."/>
            <person name="Andreopoulos W."/>
            <person name="He G."/>
            <person name="Johnson J."/>
            <person name="Barry K.W."/>
            <person name="Grigoriev I.V."/>
            <person name="Nagy L."/>
            <person name="Hibbett D."/>
            <person name="Henrissat B."/>
            <person name="Matheny P.B."/>
            <person name="Labbe J."/>
            <person name="Martin F."/>
        </authorList>
    </citation>
    <scope>NUCLEOTIDE SEQUENCE</scope>
    <source>
        <strain evidence="1">EC-137</strain>
    </source>
</reference>
<keyword evidence="2" id="KW-1185">Reference proteome</keyword>
<sequence length="850" mass="92131">MEVHDAQMLDYPSDLDVHMRTTFSSPKPWLYAEATMEDDSEPFSVDTHSVSYSHQEDVEVEMEQVYEETAEYDMLDDDRSHPPPLLDVDFVDLHHEDDSALRPQPPSVLDAVLSDHIPQAAQSSHMSYFSSEQEHEGHDLTEQEHAGYSQEHAEEYPRNGDGHAQPDEAPSCITIEHDHAEHTDSNVEPNVTNVLDGSFADYAEESQPEPYDAPAEGSYDAGDEPLSPRPAEEAYDASAVPELEDGSAYSEQFGPADESGHDPDDPQVSSVNVGQSEQVYDATGGEQGYDDTGGIDPVPAVFIDVPSSSEQPKTYLFNLPVTQEGSASECDPGASVLLGHDPRCYYLPLPELFSALREEERIQRIPELQHGELSIDAYDLGLVISEASSWESFHADESNVLSQDNKHAGNVNLHELNDLHDKLGMEGPLRVRLHCNPSRFIICYERMRQQVGGLTLVEALDHQEEHQPGEAQRGDDHGLYQHADGFPTELNISDRQTKQDPTAGHDEASAAVSPERGGERHSRAGQDADDEGPEQVQTTDPDNTADTRAHEEEALVLDAGGNDAYADPVDEPTDVQDDLDADSIHGTADTDASAVLPVETAEYTEVGDEWEEHRSQEYDEPVPAGEAEESLDDEATLSSNGEADDAAGADADRGAAADVHVDGLGDAIADKVADADGVASADGIADTEYGGSVHDEAEAASDEAPTSLISAHEHTAADDPDAESDDTGQADAQVGAVSQPVLAHVDMSGASFPIEDGASEDGNYDDSWDDGTDDTADWDEAADDADESVTVASRASPLKRRYDDLEDADDEPSSVPDLERHSPSPGKPISFTWSNSWLMWVADTKRTRTV</sequence>
<reference evidence="1" key="2">
    <citation type="journal article" date="2022" name="New Phytol.">
        <title>Evolutionary transition to the ectomycorrhizal habit in the genomes of a hyperdiverse lineage of mushroom-forming fungi.</title>
        <authorList>
            <person name="Looney B."/>
            <person name="Miyauchi S."/>
            <person name="Morin E."/>
            <person name="Drula E."/>
            <person name="Courty P.E."/>
            <person name="Kohler A."/>
            <person name="Kuo A."/>
            <person name="LaButti K."/>
            <person name="Pangilinan J."/>
            <person name="Lipzen A."/>
            <person name="Riley R."/>
            <person name="Andreopoulos W."/>
            <person name="He G."/>
            <person name="Johnson J."/>
            <person name="Nolan M."/>
            <person name="Tritt A."/>
            <person name="Barry K.W."/>
            <person name="Grigoriev I.V."/>
            <person name="Nagy L.G."/>
            <person name="Hibbett D."/>
            <person name="Henrissat B."/>
            <person name="Matheny P.B."/>
            <person name="Labbe J."/>
            <person name="Martin F.M."/>
        </authorList>
    </citation>
    <scope>NUCLEOTIDE SEQUENCE</scope>
    <source>
        <strain evidence="1">EC-137</strain>
    </source>
</reference>
<protein>
    <submittedName>
        <fullName evidence="1">Uncharacterized protein</fullName>
    </submittedName>
</protein>